<keyword evidence="2" id="KW-1185">Reference proteome</keyword>
<sequence length="142" mass="16372">LLSSTSSMRSKHHCTFCLAEITPSDHCVGVSYSSFLVRRKEARKKKAFVLHDTCLASISQKKEKVLPAMEALLFNSNAKMLLEKYCIFESKMRCFECKKALYLTGDGKRKIVHCSDHFCQNTFHWQCALTNSSCRMDFYHKT</sequence>
<proteinExistence type="predicted"/>
<organism evidence="1 2">
    <name type="scientific">Pristionchus mayeri</name>
    <dbReference type="NCBI Taxonomy" id="1317129"/>
    <lineage>
        <taxon>Eukaryota</taxon>
        <taxon>Metazoa</taxon>
        <taxon>Ecdysozoa</taxon>
        <taxon>Nematoda</taxon>
        <taxon>Chromadorea</taxon>
        <taxon>Rhabditida</taxon>
        <taxon>Rhabditina</taxon>
        <taxon>Diplogasteromorpha</taxon>
        <taxon>Diplogasteroidea</taxon>
        <taxon>Neodiplogasteridae</taxon>
        <taxon>Pristionchus</taxon>
    </lineage>
</organism>
<dbReference type="EMBL" id="BTRK01000002">
    <property type="protein sequence ID" value="GMR36916.1"/>
    <property type="molecule type" value="Genomic_DNA"/>
</dbReference>
<feature type="non-terminal residue" evidence="1">
    <location>
        <position position="1"/>
    </location>
</feature>
<evidence type="ECO:0000313" key="1">
    <source>
        <dbReference type="EMBL" id="GMR36916.1"/>
    </source>
</evidence>
<accession>A0AAN4ZA61</accession>
<feature type="non-terminal residue" evidence="1">
    <location>
        <position position="142"/>
    </location>
</feature>
<name>A0AAN4ZA61_9BILA</name>
<evidence type="ECO:0000313" key="2">
    <source>
        <dbReference type="Proteomes" id="UP001328107"/>
    </source>
</evidence>
<gene>
    <name evidence="1" type="ORF">PMAYCL1PPCAC_07111</name>
</gene>
<dbReference type="Proteomes" id="UP001328107">
    <property type="component" value="Unassembled WGS sequence"/>
</dbReference>
<dbReference type="AlphaFoldDB" id="A0AAN4ZA61"/>
<protein>
    <submittedName>
        <fullName evidence="1">Uncharacterized protein</fullName>
    </submittedName>
</protein>
<reference evidence="2" key="1">
    <citation type="submission" date="2022-10" db="EMBL/GenBank/DDBJ databases">
        <title>Genome assembly of Pristionchus species.</title>
        <authorList>
            <person name="Yoshida K."/>
            <person name="Sommer R.J."/>
        </authorList>
    </citation>
    <scope>NUCLEOTIDE SEQUENCE [LARGE SCALE GENOMIC DNA]</scope>
    <source>
        <strain evidence="2">RS5460</strain>
    </source>
</reference>
<comment type="caution">
    <text evidence="1">The sequence shown here is derived from an EMBL/GenBank/DDBJ whole genome shotgun (WGS) entry which is preliminary data.</text>
</comment>